<evidence type="ECO:0000256" key="5">
    <source>
        <dbReference type="SAM" id="MobiDB-lite"/>
    </source>
</evidence>
<evidence type="ECO:0000313" key="8">
    <source>
        <dbReference type="Proteomes" id="UP001518976"/>
    </source>
</evidence>
<evidence type="ECO:0000256" key="3">
    <source>
        <dbReference type="ARBA" id="ARBA00023163"/>
    </source>
</evidence>
<feature type="domain" description="HTH tetR-type" evidence="6">
    <location>
        <begin position="30"/>
        <end position="90"/>
    </location>
</feature>
<name>A0ABS3WWW1_9ACTN</name>
<reference evidence="7 8" key="1">
    <citation type="submission" date="2021-02" db="EMBL/GenBank/DDBJ databases">
        <title>Streptomyces spirodelae sp. nov., isolated from duckweed.</title>
        <authorList>
            <person name="Saimee Y."/>
            <person name="Duangmal K."/>
        </authorList>
    </citation>
    <scope>NUCLEOTIDE SEQUENCE [LARGE SCALE GENOMIC DNA]</scope>
    <source>
        <strain evidence="7 8">DW4-2</strain>
    </source>
</reference>
<proteinExistence type="predicted"/>
<comment type="caution">
    <text evidence="7">The sequence shown here is derived from an EMBL/GenBank/DDBJ whole genome shotgun (WGS) entry which is preliminary data.</text>
</comment>
<organism evidence="7 8">
    <name type="scientific">Streptomyces spirodelae</name>
    <dbReference type="NCBI Taxonomy" id="2812904"/>
    <lineage>
        <taxon>Bacteria</taxon>
        <taxon>Bacillati</taxon>
        <taxon>Actinomycetota</taxon>
        <taxon>Actinomycetes</taxon>
        <taxon>Kitasatosporales</taxon>
        <taxon>Streptomycetaceae</taxon>
        <taxon>Streptomyces</taxon>
    </lineage>
</organism>
<evidence type="ECO:0000313" key="7">
    <source>
        <dbReference type="EMBL" id="MBO8187604.1"/>
    </source>
</evidence>
<dbReference type="Pfam" id="PF17754">
    <property type="entry name" value="TetR_C_14"/>
    <property type="match status" value="1"/>
</dbReference>
<feature type="region of interest" description="Disordered" evidence="5">
    <location>
        <begin position="1"/>
        <end position="33"/>
    </location>
</feature>
<dbReference type="InterPro" id="IPR001647">
    <property type="entry name" value="HTH_TetR"/>
</dbReference>
<dbReference type="InterPro" id="IPR009057">
    <property type="entry name" value="Homeodomain-like_sf"/>
</dbReference>
<dbReference type="PRINTS" id="PR00455">
    <property type="entry name" value="HTHTETR"/>
</dbReference>
<sequence length="216" mass="24054">MAPARTDAADDAAADTDLPPKPSLRERKKLQTRQAVRRTAYRLFEEQGYDATPVDQIAAEAEVSPSTVFRYFPTKEDIVLTDEYDPLLEKALRERPAGEPPVAALREALYTSITRIYRADAAETLQRIRLIRDVPALRGRMSENSAETAWLLRRALAERTGRSPDDLELRIVTGAMLGALTEAMYAWVDTGMPGTLEDLRALVTRALGVLERGLTL</sequence>
<dbReference type="EMBL" id="JAFFZN010000017">
    <property type="protein sequence ID" value="MBO8187604.1"/>
    <property type="molecule type" value="Genomic_DNA"/>
</dbReference>
<dbReference type="PROSITE" id="PS50977">
    <property type="entry name" value="HTH_TETR_2"/>
    <property type="match status" value="1"/>
</dbReference>
<gene>
    <name evidence="7" type="ORF">JW592_19365</name>
</gene>
<evidence type="ECO:0000256" key="1">
    <source>
        <dbReference type="ARBA" id="ARBA00023015"/>
    </source>
</evidence>
<evidence type="ECO:0000259" key="6">
    <source>
        <dbReference type="PROSITE" id="PS50977"/>
    </source>
</evidence>
<protein>
    <submittedName>
        <fullName evidence="7">TetR family transcriptional regulator</fullName>
    </submittedName>
</protein>
<evidence type="ECO:0000256" key="4">
    <source>
        <dbReference type="PROSITE-ProRule" id="PRU00335"/>
    </source>
</evidence>
<dbReference type="PANTHER" id="PTHR30055:SF234">
    <property type="entry name" value="HTH-TYPE TRANSCRIPTIONAL REGULATOR BETI"/>
    <property type="match status" value="1"/>
</dbReference>
<dbReference type="Gene3D" id="1.10.357.10">
    <property type="entry name" value="Tetracycline Repressor, domain 2"/>
    <property type="match status" value="1"/>
</dbReference>
<feature type="DNA-binding region" description="H-T-H motif" evidence="4">
    <location>
        <begin position="53"/>
        <end position="72"/>
    </location>
</feature>
<dbReference type="InterPro" id="IPR041347">
    <property type="entry name" value="MftR_C"/>
</dbReference>
<accession>A0ABS3WWW1</accession>
<dbReference type="InterPro" id="IPR050109">
    <property type="entry name" value="HTH-type_TetR-like_transc_reg"/>
</dbReference>
<keyword evidence="8" id="KW-1185">Reference proteome</keyword>
<evidence type="ECO:0000256" key="2">
    <source>
        <dbReference type="ARBA" id="ARBA00023125"/>
    </source>
</evidence>
<dbReference type="Proteomes" id="UP001518976">
    <property type="component" value="Unassembled WGS sequence"/>
</dbReference>
<dbReference type="SUPFAM" id="SSF46689">
    <property type="entry name" value="Homeodomain-like"/>
    <property type="match status" value="1"/>
</dbReference>
<keyword evidence="3" id="KW-0804">Transcription</keyword>
<dbReference type="RefSeq" id="WP_209266404.1">
    <property type="nucleotide sequence ID" value="NZ_JAFFZN010000017.1"/>
</dbReference>
<dbReference type="Pfam" id="PF00440">
    <property type="entry name" value="TetR_N"/>
    <property type="match status" value="1"/>
</dbReference>
<dbReference type="Gene3D" id="1.10.10.60">
    <property type="entry name" value="Homeodomain-like"/>
    <property type="match status" value="1"/>
</dbReference>
<keyword evidence="1" id="KW-0805">Transcription regulation</keyword>
<dbReference type="PANTHER" id="PTHR30055">
    <property type="entry name" value="HTH-TYPE TRANSCRIPTIONAL REGULATOR RUTR"/>
    <property type="match status" value="1"/>
</dbReference>
<keyword evidence="2 4" id="KW-0238">DNA-binding</keyword>